<feature type="transmembrane region" description="Helical" evidence="5">
    <location>
        <begin position="32"/>
        <end position="48"/>
    </location>
</feature>
<feature type="domain" description="O-antigen ligase-related" evidence="6">
    <location>
        <begin position="226"/>
        <end position="376"/>
    </location>
</feature>
<keyword evidence="4 5" id="KW-0472">Membrane</keyword>
<feature type="transmembrane region" description="Helical" evidence="5">
    <location>
        <begin position="422"/>
        <end position="441"/>
    </location>
</feature>
<evidence type="ECO:0000256" key="5">
    <source>
        <dbReference type="SAM" id="Phobius"/>
    </source>
</evidence>
<evidence type="ECO:0000259" key="6">
    <source>
        <dbReference type="Pfam" id="PF04932"/>
    </source>
</evidence>
<dbReference type="PANTHER" id="PTHR37422">
    <property type="entry name" value="TEICHURONIC ACID BIOSYNTHESIS PROTEIN TUAE"/>
    <property type="match status" value="1"/>
</dbReference>
<evidence type="ECO:0000256" key="3">
    <source>
        <dbReference type="ARBA" id="ARBA00022989"/>
    </source>
</evidence>
<feature type="transmembrane region" description="Helical" evidence="5">
    <location>
        <begin position="197"/>
        <end position="215"/>
    </location>
</feature>
<dbReference type="InterPro" id="IPR051533">
    <property type="entry name" value="WaaL-like"/>
</dbReference>
<sequence length="461" mass="52432">MNETIQMLGFFVGCVAGLATLFWVIKKTCRDYFWLVLAIIFALPFERIPSLPIAGFTLKVNHILGLLLILFYAIRLLKKREKFKINYLTIPLLGLLFFISLSLFQTIRPFMSLVTFFQIGFTFLLFQIITSQIDSIQKFVKIVHIIKISAFIVILFTGWQFVGDMLNLPIWLTGLRDLYTQKVFGFPRVHAFSLEPLYLGNYLFLPLSIFVAEIFQGKKNWINLVGFVLTSMVIFMTLSRGAILAYLVFVLLLFFFYPKKTLTVKNLTLFSSILSTAIILVVIILSVLGADKRASFYNQLTLKDYQITESVMGRLNTYEVAWQAFKEKPLTGIGVFNYGPYATGYDLENPFVQQIVNNEYLEILAEIGMFGLILFVGIILLIIYAGFRGVKLAKESEIGSYLAILTIGFVAVLVQYNFFSTLAIIGIWVYAGILVALYGIIADDNSKLRIKNSESHLKIKN</sequence>
<dbReference type="EMBL" id="LBRB01000005">
    <property type="protein sequence ID" value="KKP88974.1"/>
    <property type="molecule type" value="Genomic_DNA"/>
</dbReference>
<keyword evidence="2 5" id="KW-0812">Transmembrane</keyword>
<evidence type="ECO:0000256" key="1">
    <source>
        <dbReference type="ARBA" id="ARBA00004141"/>
    </source>
</evidence>
<dbReference type="PANTHER" id="PTHR37422:SF23">
    <property type="entry name" value="TEICHURONIC ACID BIOSYNTHESIS PROTEIN TUAE"/>
    <property type="match status" value="1"/>
</dbReference>
<feature type="transmembrane region" description="Helical" evidence="5">
    <location>
        <begin position="54"/>
        <end position="73"/>
    </location>
</feature>
<feature type="transmembrane region" description="Helical" evidence="5">
    <location>
        <begin position="367"/>
        <end position="387"/>
    </location>
</feature>
<comment type="subcellular location">
    <subcellularLocation>
        <location evidence="1">Membrane</location>
        <topology evidence="1">Multi-pass membrane protein</topology>
    </subcellularLocation>
</comment>
<organism evidence="7 8">
    <name type="scientific">Berkelbacteria bacterium GW2011_GWA2_35_9</name>
    <dbReference type="NCBI Taxonomy" id="1618333"/>
    <lineage>
        <taxon>Bacteria</taxon>
        <taxon>Candidatus Berkelbacteria</taxon>
    </lineage>
</organism>
<dbReference type="GO" id="GO:0016020">
    <property type="term" value="C:membrane"/>
    <property type="evidence" value="ECO:0007669"/>
    <property type="project" value="UniProtKB-SubCell"/>
</dbReference>
<dbReference type="STRING" id="1618333.UR93_C0005G0030"/>
<protein>
    <recommendedName>
        <fullName evidence="6">O-antigen ligase-related domain-containing protein</fullName>
    </recommendedName>
</protein>
<evidence type="ECO:0000313" key="8">
    <source>
        <dbReference type="Proteomes" id="UP000034316"/>
    </source>
</evidence>
<feature type="transmembrane region" description="Helical" evidence="5">
    <location>
        <begin position="142"/>
        <end position="162"/>
    </location>
</feature>
<feature type="transmembrane region" description="Helical" evidence="5">
    <location>
        <begin position="242"/>
        <end position="257"/>
    </location>
</feature>
<evidence type="ECO:0000256" key="4">
    <source>
        <dbReference type="ARBA" id="ARBA00023136"/>
    </source>
</evidence>
<reference evidence="7 8" key="1">
    <citation type="journal article" date="2015" name="Nature">
        <title>rRNA introns, odd ribosomes, and small enigmatic genomes across a large radiation of phyla.</title>
        <authorList>
            <person name="Brown C.T."/>
            <person name="Hug L.A."/>
            <person name="Thomas B.C."/>
            <person name="Sharon I."/>
            <person name="Castelle C.J."/>
            <person name="Singh A."/>
            <person name="Wilkins M.J."/>
            <person name="Williams K.H."/>
            <person name="Banfield J.F."/>
        </authorList>
    </citation>
    <scope>NUCLEOTIDE SEQUENCE [LARGE SCALE GENOMIC DNA]</scope>
</reference>
<feature type="transmembrane region" description="Helical" evidence="5">
    <location>
        <begin position="110"/>
        <end position="130"/>
    </location>
</feature>
<evidence type="ECO:0000256" key="2">
    <source>
        <dbReference type="ARBA" id="ARBA00022692"/>
    </source>
</evidence>
<comment type="caution">
    <text evidence="7">The sequence shown here is derived from an EMBL/GenBank/DDBJ whole genome shotgun (WGS) entry which is preliminary data.</text>
</comment>
<feature type="transmembrane region" description="Helical" evidence="5">
    <location>
        <begin position="6"/>
        <end position="25"/>
    </location>
</feature>
<dbReference type="Proteomes" id="UP000034316">
    <property type="component" value="Unassembled WGS sequence"/>
</dbReference>
<dbReference type="InterPro" id="IPR007016">
    <property type="entry name" value="O-antigen_ligase-rel_domated"/>
</dbReference>
<dbReference type="AlphaFoldDB" id="A0A0G0D421"/>
<feature type="transmembrane region" description="Helical" evidence="5">
    <location>
        <begin position="85"/>
        <end position="104"/>
    </location>
</feature>
<feature type="transmembrane region" description="Helical" evidence="5">
    <location>
        <begin position="220"/>
        <end position="236"/>
    </location>
</feature>
<keyword evidence="3 5" id="KW-1133">Transmembrane helix</keyword>
<name>A0A0G0D421_9BACT</name>
<evidence type="ECO:0000313" key="7">
    <source>
        <dbReference type="EMBL" id="KKP88974.1"/>
    </source>
</evidence>
<feature type="transmembrane region" description="Helical" evidence="5">
    <location>
        <begin position="269"/>
        <end position="290"/>
    </location>
</feature>
<feature type="transmembrane region" description="Helical" evidence="5">
    <location>
        <begin position="399"/>
        <end position="416"/>
    </location>
</feature>
<accession>A0A0G0D421</accession>
<proteinExistence type="predicted"/>
<dbReference type="Pfam" id="PF04932">
    <property type="entry name" value="Wzy_C"/>
    <property type="match status" value="1"/>
</dbReference>
<gene>
    <name evidence="7" type="ORF">UR93_C0005G0030</name>
</gene>